<dbReference type="CDD" id="cd03139">
    <property type="entry name" value="GATase1_PfpI_2"/>
    <property type="match status" value="1"/>
</dbReference>
<evidence type="ECO:0000259" key="2">
    <source>
        <dbReference type="Pfam" id="PF01965"/>
    </source>
</evidence>
<comment type="caution">
    <text evidence="3">The sequence shown here is derived from an EMBL/GenBank/DDBJ whole genome shotgun (WGS) entry which is preliminary data.</text>
</comment>
<dbReference type="InterPro" id="IPR002818">
    <property type="entry name" value="DJ-1/PfpI"/>
</dbReference>
<evidence type="ECO:0000313" key="3">
    <source>
        <dbReference type="EMBL" id="GAB1315538.1"/>
    </source>
</evidence>
<evidence type="ECO:0000256" key="1">
    <source>
        <dbReference type="SAM" id="SignalP"/>
    </source>
</evidence>
<dbReference type="SUPFAM" id="SSF52317">
    <property type="entry name" value="Class I glutamine amidotransferase-like"/>
    <property type="match status" value="1"/>
</dbReference>
<dbReference type="Gene3D" id="3.40.50.880">
    <property type="match status" value="1"/>
</dbReference>
<accession>A0ABQ0GCP6</accession>
<protein>
    <submittedName>
        <fullName evidence="3">Class I glutamine amidotransferase-like protein</fullName>
    </submittedName>
</protein>
<dbReference type="EMBL" id="BAAFSV010000003">
    <property type="protein sequence ID" value="GAB1315538.1"/>
    <property type="molecule type" value="Genomic_DNA"/>
</dbReference>
<dbReference type="RefSeq" id="XP_070917269.1">
    <property type="nucleotide sequence ID" value="XM_071061168.1"/>
</dbReference>
<keyword evidence="1" id="KW-0732">Signal</keyword>
<dbReference type="InterPro" id="IPR029062">
    <property type="entry name" value="Class_I_gatase-like"/>
</dbReference>
<name>A0ABQ0GCP6_9PEZI</name>
<feature type="chain" id="PRO_5045905604" evidence="1">
    <location>
        <begin position="22"/>
        <end position="308"/>
    </location>
</feature>
<keyword evidence="4" id="KW-1185">Reference proteome</keyword>
<gene>
    <name evidence="3" type="ORF">MFIFM68171_05748</name>
</gene>
<feature type="signal peptide" evidence="1">
    <location>
        <begin position="1"/>
        <end position="21"/>
    </location>
</feature>
<dbReference type="Proteomes" id="UP001628179">
    <property type="component" value="Unassembled WGS sequence"/>
</dbReference>
<proteinExistence type="predicted"/>
<sequence>MKSKTVALLNILLFVTTLASAGQNDYDPTKVLSVGVVLFPGFQPLDVIGPLDIIQVLSGRHNMTLSTLWKETGPVWARAPPLKNPLPPNPNLPPAIYPVQAPRFVATHTFANAPPLDLLLVPGGQGTRVLHENNDTTVEDFIVSRFDELQYLLSVCTGAGLLAKSGVLAGRRATTNKAAWAWVTQFGDGEVEWVPTARWTEDGKVWTSSGVSAGIDMAYAFFRRLLGPAAVDPVMNALEHPPHTDERWDPYSVVHDVPGADKGRSLGDCVGPVGYEFECSGQGAMAAHTNKHVSHFAELPPIAREIIN</sequence>
<dbReference type="PANTHER" id="PTHR43130">
    <property type="entry name" value="ARAC-FAMILY TRANSCRIPTIONAL REGULATOR"/>
    <property type="match status" value="1"/>
</dbReference>
<evidence type="ECO:0000313" key="4">
    <source>
        <dbReference type="Proteomes" id="UP001628179"/>
    </source>
</evidence>
<dbReference type="Pfam" id="PF01965">
    <property type="entry name" value="DJ-1_PfpI"/>
    <property type="match status" value="1"/>
</dbReference>
<feature type="domain" description="DJ-1/PfpI" evidence="2">
    <location>
        <begin position="110"/>
        <end position="221"/>
    </location>
</feature>
<dbReference type="PANTHER" id="PTHR43130:SF15">
    <property type="entry name" value="THIJ_PFPI FAMILY PROTEIN (AFU_ORTHOLOGUE AFUA_5G14240)"/>
    <property type="match status" value="1"/>
</dbReference>
<dbReference type="GeneID" id="98176491"/>
<organism evidence="3 4">
    <name type="scientific">Madurella fahalii</name>
    <dbReference type="NCBI Taxonomy" id="1157608"/>
    <lineage>
        <taxon>Eukaryota</taxon>
        <taxon>Fungi</taxon>
        <taxon>Dikarya</taxon>
        <taxon>Ascomycota</taxon>
        <taxon>Pezizomycotina</taxon>
        <taxon>Sordariomycetes</taxon>
        <taxon>Sordariomycetidae</taxon>
        <taxon>Sordariales</taxon>
        <taxon>Sordariales incertae sedis</taxon>
        <taxon>Madurella</taxon>
    </lineage>
</organism>
<dbReference type="InterPro" id="IPR052158">
    <property type="entry name" value="INH-QAR"/>
</dbReference>
<reference evidence="3 4" key="1">
    <citation type="submission" date="2024-09" db="EMBL/GenBank/DDBJ databases">
        <title>Itraconazole resistance in Madurella fahalii resulting from another homologue of gene encoding cytochrome P450 14-alpha sterol demethylase (CYP51).</title>
        <authorList>
            <person name="Yoshioka I."/>
            <person name="Fahal A.H."/>
            <person name="Kaneko S."/>
            <person name="Yaguchi T."/>
        </authorList>
    </citation>
    <scope>NUCLEOTIDE SEQUENCE [LARGE SCALE GENOMIC DNA]</scope>
    <source>
        <strain evidence="3 4">IFM 68171</strain>
    </source>
</reference>